<protein>
    <submittedName>
        <fullName evidence="1">Cleavage and polyadenylation specificity factor subunit 6</fullName>
    </submittedName>
</protein>
<evidence type="ECO:0000313" key="1">
    <source>
        <dbReference type="EMBL" id="KAH0500808.1"/>
    </source>
</evidence>
<proteinExistence type="predicted"/>
<dbReference type="EMBL" id="JAATJU010027151">
    <property type="protein sequence ID" value="KAH0500808.1"/>
    <property type="molecule type" value="Genomic_DNA"/>
</dbReference>
<organism evidence="1 2">
    <name type="scientific">Microtus ochrogaster</name>
    <name type="common">Prairie vole</name>
    <dbReference type="NCBI Taxonomy" id="79684"/>
    <lineage>
        <taxon>Eukaryota</taxon>
        <taxon>Metazoa</taxon>
        <taxon>Chordata</taxon>
        <taxon>Craniata</taxon>
        <taxon>Vertebrata</taxon>
        <taxon>Euteleostomi</taxon>
        <taxon>Mammalia</taxon>
        <taxon>Eutheria</taxon>
        <taxon>Euarchontoglires</taxon>
        <taxon>Glires</taxon>
        <taxon>Rodentia</taxon>
        <taxon>Myomorpha</taxon>
        <taxon>Muroidea</taxon>
        <taxon>Cricetidae</taxon>
        <taxon>Arvicolinae</taxon>
        <taxon>Microtus</taxon>
    </lineage>
</organism>
<reference evidence="1" key="1">
    <citation type="submission" date="2020-03" db="EMBL/GenBank/DDBJ databases">
        <title>Studies in the Genomics of Life Span.</title>
        <authorList>
            <person name="Glass D."/>
        </authorList>
    </citation>
    <scope>NUCLEOTIDE SEQUENCE</scope>
    <source>
        <strain evidence="1">LTLLF</strain>
        <tissue evidence="1">Muscle</tissue>
    </source>
</reference>
<gene>
    <name evidence="1" type="ORF">LTLLF_199950</name>
</gene>
<name>A0A8J6FZV8_MICOH</name>
<comment type="caution">
    <text evidence="1">The sequence shown here is derived from an EMBL/GenBank/DDBJ whole genome shotgun (WGS) entry which is preliminary data.</text>
</comment>
<evidence type="ECO:0000313" key="2">
    <source>
        <dbReference type="Proteomes" id="UP000710432"/>
    </source>
</evidence>
<dbReference type="Proteomes" id="UP000710432">
    <property type="component" value="Unassembled WGS sequence"/>
</dbReference>
<accession>A0A8J6FZV8</accession>
<sequence length="269" mass="29920">MADGVDHIDIYADVGEEFNQVGEGLGLGSAADADCAAAWTLTGVAAGREPGSAADREPGASGPRRCVCGVPLTPEAEYGGHDQIDLYDDVISPSANNGDAPEDRDYMDTLPPTVGDDVGKGAAPNVVYTYTGKRIALYIGNLTWPDRLHHVHHWVLQAHLVHQVLHLLVRSCHLLWQDLPIEETALHHQCFFLDNLLGNLRWVHFLLGRRLQFQAMALLLAHRLHSRDRLHLQAPFHLDHQVHLGLPSHLLLLHTFRDHLQVPHHQLHM</sequence>
<dbReference type="AlphaFoldDB" id="A0A8J6FZV8"/>